<name>A0A1Q6A5K3_9SPHI</name>
<organism evidence="2 3">
    <name type="scientific">Mucilaginibacter polytrichastri</name>
    <dbReference type="NCBI Taxonomy" id="1302689"/>
    <lineage>
        <taxon>Bacteria</taxon>
        <taxon>Pseudomonadati</taxon>
        <taxon>Bacteroidota</taxon>
        <taxon>Sphingobacteriia</taxon>
        <taxon>Sphingobacteriales</taxon>
        <taxon>Sphingobacteriaceae</taxon>
        <taxon>Mucilaginibacter</taxon>
    </lineage>
</organism>
<dbReference type="SUPFAM" id="SSF52833">
    <property type="entry name" value="Thioredoxin-like"/>
    <property type="match status" value="1"/>
</dbReference>
<evidence type="ECO:0000259" key="1">
    <source>
        <dbReference type="Pfam" id="PF07976"/>
    </source>
</evidence>
<comment type="caution">
    <text evidence="2">The sequence shown here is derived from an EMBL/GenBank/DDBJ whole genome shotgun (WGS) entry which is preliminary data.</text>
</comment>
<dbReference type="STRING" id="1302689.RG47T_4775"/>
<dbReference type="Pfam" id="PF07976">
    <property type="entry name" value="Phe_hydrox_dim"/>
    <property type="match status" value="1"/>
</dbReference>
<accession>A0A1Q6A5K3</accession>
<dbReference type="EMBL" id="MPPL01000001">
    <property type="protein sequence ID" value="OKS89291.1"/>
    <property type="molecule type" value="Genomic_DNA"/>
</dbReference>
<protein>
    <recommendedName>
        <fullName evidence="1">Phenol hydroxylase-like C-terminal dimerisation domain-containing protein</fullName>
    </recommendedName>
</protein>
<proteinExistence type="predicted"/>
<gene>
    <name evidence="2" type="ORF">RG47T_4775</name>
</gene>
<dbReference type="Proteomes" id="UP000186720">
    <property type="component" value="Unassembled WGS sequence"/>
</dbReference>
<evidence type="ECO:0000313" key="3">
    <source>
        <dbReference type="Proteomes" id="UP000186720"/>
    </source>
</evidence>
<evidence type="ECO:0000313" key="2">
    <source>
        <dbReference type="EMBL" id="OKS89291.1"/>
    </source>
</evidence>
<feature type="domain" description="Phenol hydroxylase-like C-terminal dimerisation" evidence="1">
    <location>
        <begin position="144"/>
        <end position="189"/>
    </location>
</feature>
<dbReference type="AlphaFoldDB" id="A0A1Q6A5K3"/>
<dbReference type="Gene3D" id="3.40.30.120">
    <property type="match status" value="1"/>
</dbReference>
<reference evidence="2 3" key="1">
    <citation type="submission" date="2016-11" db="EMBL/GenBank/DDBJ databases">
        <title>Whole Genome Sequencing of Mucilaginibacter polytrichastri RG4-7(T) isolated from the moss sample.</title>
        <authorList>
            <person name="Li Y."/>
        </authorList>
    </citation>
    <scope>NUCLEOTIDE SEQUENCE [LARGE SCALE GENOMIC DNA]</scope>
    <source>
        <strain evidence="2 3">RG4-7</strain>
    </source>
</reference>
<keyword evidence="3" id="KW-1185">Reference proteome</keyword>
<sequence>MPIARQLLQTTDRAFNIIMSQSFGAQLIKKFALPKILRFMWRNDAVKQGFFKRVSQIDISYRHSPINLHLSHAHKVKAGDRLPYLKLYDEKKQIETDLHAWCSKPGFTMIILGRLAEFDLLAFARWITHFYGAGLNFFYLPPSDRNQHVFDAFEIKTEHVKTLVIRPDNYIGFMSDTTDIDIINNYMQNTTGLIRLKSS</sequence>
<dbReference type="InterPro" id="IPR036249">
    <property type="entry name" value="Thioredoxin-like_sf"/>
</dbReference>
<dbReference type="InterPro" id="IPR012941">
    <property type="entry name" value="Phe_hydrox_C_dim_dom"/>
</dbReference>